<dbReference type="PANTHER" id="PTHR19924">
    <property type="entry name" value="UTP15 U3 SMALL NUCLEOLAR RNA-ASSOCIATED PROTEIN 15 FAMILY MEMBER"/>
    <property type="match status" value="1"/>
</dbReference>
<accession>A0A8S4AXS0</accession>
<comment type="subunit">
    <text evidence="8">Part of the small subunit (SSU) processome, composed of more than 70 proteins and the RNA chaperone small nucleolar RNA (snoRNA) U3. May be a component of the proposed t-UTP subcomplex of the ribosomal small subunit (SSU) processome.</text>
</comment>
<keyword evidence="13" id="KW-1185">Reference proteome</keyword>
<feature type="domain" description="U3 small nucleolar RNA-associated protein 15 C-terminal" evidence="11">
    <location>
        <begin position="345"/>
        <end position="492"/>
    </location>
</feature>
<gene>
    <name evidence="12" type="ORF">MMEN_LOCUS10846</name>
</gene>
<evidence type="ECO:0000256" key="4">
    <source>
        <dbReference type="ARBA" id="ARBA00022574"/>
    </source>
</evidence>
<evidence type="ECO:0000259" key="11">
    <source>
        <dbReference type="Pfam" id="PF09384"/>
    </source>
</evidence>
<evidence type="ECO:0000256" key="5">
    <source>
        <dbReference type="ARBA" id="ARBA00022737"/>
    </source>
</evidence>
<keyword evidence="5" id="KW-0677">Repeat</keyword>
<feature type="region of interest" description="Disordered" evidence="10">
    <location>
        <begin position="501"/>
        <end position="528"/>
    </location>
</feature>
<evidence type="ECO:0000313" key="12">
    <source>
        <dbReference type="EMBL" id="CAG5924727.1"/>
    </source>
</evidence>
<dbReference type="PROSITE" id="PS50294">
    <property type="entry name" value="WD_REPEATS_REGION"/>
    <property type="match status" value="2"/>
</dbReference>
<evidence type="ECO:0000256" key="6">
    <source>
        <dbReference type="ARBA" id="ARBA00023242"/>
    </source>
</evidence>
<sequence length="528" mass="59319">MASFKPTKIPDYPKLGEKVTQDTLYWKNYKAPVLIKEFGAVSNIDFSPVAPHNFAVTAFTRIHIYGPFSHEPVKTFTKFKDTAYCGRFRSDGQLLVAGCEDSVVRLFDVGGKVALRMFKGHTKAVHVTDFTSDRYQILTGSDDYTCRLWDIPNAAELTSYQEHTDYIRCGVTSKLNRDLFITGSYDHSLKVFDARAEKSVMTMDHGQPVESLLLYPTEGLLVSAGGRYVKVWDLLKGGQPLVSLRNHHKTVTCLALSSNGQRLLSASLDRHVKVYNTTSYKVVHNFDYEASILSLALAPEDESIVVGMTNSILSIKNRKSPEDSKEKTSQQRRRPSYRVFVKGKNYVPKQGDYLVSKPVRQHLAKYDKQLKKFNASKALDAALLTWVRLKKPEVTVAVMKELDRRGTLRNALAGRDEQDLSRFLSFLIGNLVDIRFAPVLVTVADMILDIYHSVMGQSSVVDRQLLRLEELMDKELECQKELLSVLGMLDTLFASSLPRKEVPCSDTGRSNGLAQGETSTSRPQLQAT</sequence>
<comment type="function">
    <text evidence="7">Ribosome biogenesis factor. Involved in nucleolar processing of pre-18S ribosomal RNA. Required for optimal pre-ribosomal RNA transcription by RNA polymerase I. Part of the small subunit (SSU) processome, first precursor of the small eukaryotic ribosomal subunit. During the assembly of the SSU processome in the nucleolus, many ribosome biogenesis factors, an RNA chaperone and ribosomal proteins associate with the nascent pre-rRNA and work in concert to generate RNA folding, modifications, rearrangements and cleavage as well as targeted degradation of pre-ribosomal RNA by the RNA exosome.</text>
</comment>
<feature type="repeat" description="WD" evidence="9">
    <location>
        <begin position="118"/>
        <end position="159"/>
    </location>
</feature>
<dbReference type="OrthoDB" id="431715at2759"/>
<keyword evidence="4 9" id="KW-0853">WD repeat</keyword>
<dbReference type="Gene3D" id="2.130.10.10">
    <property type="entry name" value="YVTN repeat-like/Quinoprotein amine dehydrogenase"/>
    <property type="match status" value="2"/>
</dbReference>
<evidence type="ECO:0000256" key="1">
    <source>
        <dbReference type="ARBA" id="ARBA00004604"/>
    </source>
</evidence>
<dbReference type="Pfam" id="PF09384">
    <property type="entry name" value="UTP15_C"/>
    <property type="match status" value="1"/>
</dbReference>
<organism evidence="12 13">
    <name type="scientific">Menidia menidia</name>
    <name type="common">Atlantic silverside</name>
    <dbReference type="NCBI Taxonomy" id="238744"/>
    <lineage>
        <taxon>Eukaryota</taxon>
        <taxon>Metazoa</taxon>
        <taxon>Chordata</taxon>
        <taxon>Craniata</taxon>
        <taxon>Vertebrata</taxon>
        <taxon>Euteleostomi</taxon>
        <taxon>Actinopterygii</taxon>
        <taxon>Neopterygii</taxon>
        <taxon>Teleostei</taxon>
        <taxon>Neoteleostei</taxon>
        <taxon>Acanthomorphata</taxon>
        <taxon>Ovalentaria</taxon>
        <taxon>Atherinomorphae</taxon>
        <taxon>Atheriniformes</taxon>
        <taxon>Atherinopsidae</taxon>
        <taxon>Menidiinae</taxon>
        <taxon>Menidia</taxon>
    </lineage>
</organism>
<feature type="compositionally biased region" description="Polar residues" evidence="10">
    <location>
        <begin position="507"/>
        <end position="528"/>
    </location>
</feature>
<dbReference type="SUPFAM" id="SSF50978">
    <property type="entry name" value="WD40 repeat-like"/>
    <property type="match status" value="1"/>
</dbReference>
<dbReference type="InterPro" id="IPR036322">
    <property type="entry name" value="WD40_repeat_dom_sf"/>
</dbReference>
<reference evidence="12" key="1">
    <citation type="submission" date="2021-05" db="EMBL/GenBank/DDBJ databases">
        <authorList>
            <person name="Tigano A."/>
        </authorList>
    </citation>
    <scope>NUCLEOTIDE SEQUENCE</scope>
</reference>
<dbReference type="Pfam" id="PF00400">
    <property type="entry name" value="WD40"/>
    <property type="match status" value="5"/>
</dbReference>
<dbReference type="InterPro" id="IPR015943">
    <property type="entry name" value="WD40/YVTN_repeat-like_dom_sf"/>
</dbReference>
<dbReference type="CDD" id="cd00200">
    <property type="entry name" value="WD40"/>
    <property type="match status" value="1"/>
</dbReference>
<dbReference type="PROSITE" id="PS00678">
    <property type="entry name" value="WD_REPEATS_1"/>
    <property type="match status" value="1"/>
</dbReference>
<dbReference type="InterPro" id="IPR001680">
    <property type="entry name" value="WD40_rpt"/>
</dbReference>
<dbReference type="InterPro" id="IPR019775">
    <property type="entry name" value="WD40_repeat_CS"/>
</dbReference>
<comment type="subcellular location">
    <subcellularLocation>
        <location evidence="1">Nucleus</location>
        <location evidence="1">Nucleolus</location>
    </subcellularLocation>
</comment>
<keyword evidence="6" id="KW-0539">Nucleus</keyword>
<dbReference type="PANTHER" id="PTHR19924:SF26">
    <property type="entry name" value="U3 SMALL NUCLEOLAR RNA-ASSOCIATED PROTEIN 15 HOMOLOG"/>
    <property type="match status" value="1"/>
</dbReference>
<feature type="repeat" description="WD" evidence="9">
    <location>
        <begin position="244"/>
        <end position="285"/>
    </location>
</feature>
<dbReference type="GO" id="GO:0045943">
    <property type="term" value="P:positive regulation of transcription by RNA polymerase I"/>
    <property type="evidence" value="ECO:0007669"/>
    <property type="project" value="TreeGrafter"/>
</dbReference>
<evidence type="ECO:0000256" key="7">
    <source>
        <dbReference type="ARBA" id="ARBA00045437"/>
    </source>
</evidence>
<keyword evidence="3" id="KW-0698">rRNA processing</keyword>
<evidence type="ECO:0000256" key="2">
    <source>
        <dbReference type="ARBA" id="ARBA00018260"/>
    </source>
</evidence>
<evidence type="ECO:0000256" key="10">
    <source>
        <dbReference type="SAM" id="MobiDB-lite"/>
    </source>
</evidence>
<evidence type="ECO:0000256" key="9">
    <source>
        <dbReference type="PROSITE-ProRule" id="PRU00221"/>
    </source>
</evidence>
<dbReference type="GO" id="GO:0005730">
    <property type="term" value="C:nucleolus"/>
    <property type="evidence" value="ECO:0007669"/>
    <property type="project" value="UniProtKB-SubCell"/>
</dbReference>
<evidence type="ECO:0000256" key="8">
    <source>
        <dbReference type="ARBA" id="ARBA00064469"/>
    </source>
</evidence>
<dbReference type="InterPro" id="IPR018983">
    <property type="entry name" value="U3_snoRNA-assocProt_15_C"/>
</dbReference>
<dbReference type="FunFam" id="2.130.10.10:FF:000978">
    <property type="entry name" value="U3 small nucleolar RNA-associated protein 15 homolog"/>
    <property type="match status" value="1"/>
</dbReference>
<dbReference type="GO" id="GO:0006364">
    <property type="term" value="P:rRNA processing"/>
    <property type="evidence" value="ECO:0007669"/>
    <property type="project" value="UniProtKB-KW"/>
</dbReference>
<name>A0A8S4AXS0_9TELE</name>
<protein>
    <recommendedName>
        <fullName evidence="2">U3 small nucleolar RNA-associated protein 15 homolog</fullName>
    </recommendedName>
</protein>
<dbReference type="SMART" id="SM00320">
    <property type="entry name" value="WD40"/>
    <property type="match status" value="6"/>
</dbReference>
<proteinExistence type="predicted"/>
<evidence type="ECO:0000313" key="13">
    <source>
        <dbReference type="Proteomes" id="UP000677803"/>
    </source>
</evidence>
<dbReference type="EMBL" id="CAJRST010011112">
    <property type="protein sequence ID" value="CAG5924727.1"/>
    <property type="molecule type" value="Genomic_DNA"/>
</dbReference>
<dbReference type="Proteomes" id="UP000677803">
    <property type="component" value="Unassembled WGS sequence"/>
</dbReference>
<dbReference type="AlphaFoldDB" id="A0A8S4AXS0"/>
<dbReference type="PROSITE" id="PS50082">
    <property type="entry name" value="WD_REPEATS_2"/>
    <property type="match status" value="2"/>
</dbReference>
<evidence type="ECO:0000256" key="3">
    <source>
        <dbReference type="ARBA" id="ARBA00022552"/>
    </source>
</evidence>
<comment type="caution">
    <text evidence="12">The sequence shown here is derived from an EMBL/GenBank/DDBJ whole genome shotgun (WGS) entry which is preliminary data.</text>
</comment>